<sequence>MPPPPQSPPPPSPKPDTAPDTDSAGPRVYSAPALEKAIDIIELLAREPGGLTVSDIATRLSRSISELFRVIVVLDRRGWLHKDPASDRYRVTYKLLETAHRATPAQELTHVAAPLMHALAATAMQSCHLVVRNGASGLIVLRQESPGPTGFAVRLGTSIALATNCSGHVLLAFMGEDVRTAILDETTDAATRASLAPHLAAIRDRGHEWSKSNRMAGVSDMSCPIFGYDGHVVAALTIPFLEVIDETPHISADEALIALKRTATAISQALGWSDPQAMPLNPSLSVAAPGKRKRAAQPSTGEDLA</sequence>
<dbReference type="InterPro" id="IPR005471">
    <property type="entry name" value="Tscrpt_reg_IclR_N"/>
</dbReference>
<organism evidence="7 8">
    <name type="scientific">Sphingomonas albertensis</name>
    <dbReference type="NCBI Taxonomy" id="2762591"/>
    <lineage>
        <taxon>Bacteria</taxon>
        <taxon>Pseudomonadati</taxon>
        <taxon>Pseudomonadota</taxon>
        <taxon>Alphaproteobacteria</taxon>
        <taxon>Sphingomonadales</taxon>
        <taxon>Sphingomonadaceae</taxon>
        <taxon>Sphingomonas</taxon>
    </lineage>
</organism>
<dbReference type="Gene3D" id="1.10.10.10">
    <property type="entry name" value="Winged helix-like DNA-binding domain superfamily/Winged helix DNA-binding domain"/>
    <property type="match status" value="1"/>
</dbReference>
<feature type="domain" description="IclR-ED" evidence="6">
    <location>
        <begin position="94"/>
        <end position="272"/>
    </location>
</feature>
<dbReference type="PANTHER" id="PTHR30136">
    <property type="entry name" value="HELIX-TURN-HELIX TRANSCRIPTIONAL REGULATOR, ICLR FAMILY"/>
    <property type="match status" value="1"/>
</dbReference>
<feature type="region of interest" description="Disordered" evidence="4">
    <location>
        <begin position="1"/>
        <end position="26"/>
    </location>
</feature>
<accession>A0ABR7AMS3</accession>
<reference evidence="7 8" key="1">
    <citation type="submission" date="2020-08" db="EMBL/GenBank/DDBJ databases">
        <title>Putative novel bacterial strains isolated from necrotic wheat leaf tissues caused by Xanthomonas translucens.</title>
        <authorList>
            <person name="Tambong J.T."/>
        </authorList>
    </citation>
    <scope>NUCLEOTIDE SEQUENCE [LARGE SCALE GENOMIC DNA]</scope>
    <source>
        <strain evidence="8">DOAB 1063</strain>
    </source>
</reference>
<dbReference type="InterPro" id="IPR036390">
    <property type="entry name" value="WH_DNA-bd_sf"/>
</dbReference>
<evidence type="ECO:0000256" key="4">
    <source>
        <dbReference type="SAM" id="MobiDB-lite"/>
    </source>
</evidence>
<dbReference type="PROSITE" id="PS51078">
    <property type="entry name" value="ICLR_ED"/>
    <property type="match status" value="1"/>
</dbReference>
<comment type="caution">
    <text evidence="7">The sequence shown here is derived from an EMBL/GenBank/DDBJ whole genome shotgun (WGS) entry which is preliminary data.</text>
</comment>
<dbReference type="Pfam" id="PF09339">
    <property type="entry name" value="HTH_IclR"/>
    <property type="match status" value="1"/>
</dbReference>
<dbReference type="PANTHER" id="PTHR30136:SF7">
    <property type="entry name" value="HTH-TYPE TRANSCRIPTIONAL REGULATOR KDGR-RELATED"/>
    <property type="match status" value="1"/>
</dbReference>
<evidence type="ECO:0000256" key="1">
    <source>
        <dbReference type="ARBA" id="ARBA00023015"/>
    </source>
</evidence>
<keyword evidence="3" id="KW-0804">Transcription</keyword>
<evidence type="ECO:0000313" key="8">
    <source>
        <dbReference type="Proteomes" id="UP000597613"/>
    </source>
</evidence>
<dbReference type="EMBL" id="JACONT010000015">
    <property type="protein sequence ID" value="MBC3941760.1"/>
    <property type="molecule type" value="Genomic_DNA"/>
</dbReference>
<dbReference type="InterPro" id="IPR029016">
    <property type="entry name" value="GAF-like_dom_sf"/>
</dbReference>
<feature type="compositionally biased region" description="Pro residues" evidence="4">
    <location>
        <begin position="1"/>
        <end position="16"/>
    </location>
</feature>
<keyword evidence="2" id="KW-0238">DNA-binding</keyword>
<evidence type="ECO:0000259" key="6">
    <source>
        <dbReference type="PROSITE" id="PS51078"/>
    </source>
</evidence>
<keyword evidence="1" id="KW-0805">Transcription regulation</keyword>
<dbReference type="InterPro" id="IPR036388">
    <property type="entry name" value="WH-like_DNA-bd_sf"/>
</dbReference>
<keyword evidence="8" id="KW-1185">Reference proteome</keyword>
<feature type="domain" description="HTH iclR-type" evidence="5">
    <location>
        <begin position="31"/>
        <end position="93"/>
    </location>
</feature>
<name>A0ABR7AMS3_9SPHN</name>
<protein>
    <submittedName>
        <fullName evidence="7">IclR family transcriptional regulator</fullName>
    </submittedName>
</protein>
<evidence type="ECO:0000313" key="7">
    <source>
        <dbReference type="EMBL" id="MBC3941760.1"/>
    </source>
</evidence>
<dbReference type="Pfam" id="PF01614">
    <property type="entry name" value="IclR_C"/>
    <property type="match status" value="1"/>
</dbReference>
<evidence type="ECO:0000256" key="3">
    <source>
        <dbReference type="ARBA" id="ARBA00023163"/>
    </source>
</evidence>
<gene>
    <name evidence="7" type="ORF">H8S47_08690</name>
</gene>
<dbReference type="SMART" id="SM00346">
    <property type="entry name" value="HTH_ICLR"/>
    <property type="match status" value="1"/>
</dbReference>
<dbReference type="SUPFAM" id="SSF55781">
    <property type="entry name" value="GAF domain-like"/>
    <property type="match status" value="1"/>
</dbReference>
<proteinExistence type="predicted"/>
<dbReference type="InterPro" id="IPR050707">
    <property type="entry name" value="HTH_MetabolicPath_Reg"/>
</dbReference>
<dbReference type="Gene3D" id="3.30.450.40">
    <property type="match status" value="1"/>
</dbReference>
<feature type="region of interest" description="Disordered" evidence="4">
    <location>
        <begin position="278"/>
        <end position="305"/>
    </location>
</feature>
<dbReference type="Proteomes" id="UP000597613">
    <property type="component" value="Unassembled WGS sequence"/>
</dbReference>
<evidence type="ECO:0000259" key="5">
    <source>
        <dbReference type="PROSITE" id="PS51077"/>
    </source>
</evidence>
<dbReference type="InterPro" id="IPR014757">
    <property type="entry name" value="Tscrpt_reg_IclR_C"/>
</dbReference>
<dbReference type="SUPFAM" id="SSF46785">
    <property type="entry name" value="Winged helix' DNA-binding domain"/>
    <property type="match status" value="1"/>
</dbReference>
<evidence type="ECO:0000256" key="2">
    <source>
        <dbReference type="ARBA" id="ARBA00023125"/>
    </source>
</evidence>
<dbReference type="PROSITE" id="PS51077">
    <property type="entry name" value="HTH_ICLR"/>
    <property type="match status" value="1"/>
</dbReference>